<evidence type="ECO:0000256" key="6">
    <source>
        <dbReference type="RuleBase" id="RU362042"/>
    </source>
</evidence>
<keyword evidence="6" id="KW-0812">Transmembrane</keyword>
<dbReference type="PRINTS" id="PR00727">
    <property type="entry name" value="LEADERPTASE"/>
</dbReference>
<dbReference type="CDD" id="cd06530">
    <property type="entry name" value="S26_SPase_I"/>
    <property type="match status" value="1"/>
</dbReference>
<evidence type="ECO:0000256" key="5">
    <source>
        <dbReference type="ARBA" id="ARBA00022801"/>
    </source>
</evidence>
<evidence type="ECO:0000259" key="8">
    <source>
        <dbReference type="Pfam" id="PF10502"/>
    </source>
</evidence>
<dbReference type="RefSeq" id="WP_344442340.1">
    <property type="nucleotide sequence ID" value="NZ_BAAALF010000049.1"/>
</dbReference>
<dbReference type="Pfam" id="PF10502">
    <property type="entry name" value="Peptidase_S26"/>
    <property type="match status" value="1"/>
</dbReference>
<keyword evidence="10" id="KW-1185">Reference proteome</keyword>
<sequence>MSTYEPIADRDGTTAPTGAGPPSRSAAVSGPEPAGGPGAEDAPEDSPGAEPPVADPARPPAGEGTDQGWRVRDLVKIGALCLLTLFLVNAFVAQPFVVPSASMENALRPGDRLLVDKLAYQFGGSVERGDVVVFDGTDSFVPGGDTAPGLGEDLHRLGSALGLAPSNGTVFVKRVIGVGGDRVTYRAGDQHLTVNGVPLAESDYLFPGEAPSTVGFDVLVPAGKLWVMGDHRADSSDSRDHLGDPGGGFVPERKVIGRADWVVFPVGHWSSLERPAGFAAVASATPATAAAAAGGTGGHGHQG</sequence>
<evidence type="ECO:0000313" key="10">
    <source>
        <dbReference type="Proteomes" id="UP001500037"/>
    </source>
</evidence>
<dbReference type="EC" id="3.4.21.89" evidence="4 6"/>
<comment type="similarity">
    <text evidence="3 6">Belongs to the peptidase S26 family.</text>
</comment>
<keyword evidence="6" id="KW-0645">Protease</keyword>
<dbReference type="InterPro" id="IPR036286">
    <property type="entry name" value="LexA/Signal_pep-like_sf"/>
</dbReference>
<dbReference type="PANTHER" id="PTHR43390">
    <property type="entry name" value="SIGNAL PEPTIDASE I"/>
    <property type="match status" value="1"/>
</dbReference>
<reference evidence="9 10" key="1">
    <citation type="journal article" date="2019" name="Int. J. Syst. Evol. Microbiol.">
        <title>The Global Catalogue of Microorganisms (GCM) 10K type strain sequencing project: providing services to taxonomists for standard genome sequencing and annotation.</title>
        <authorList>
            <consortium name="The Broad Institute Genomics Platform"/>
            <consortium name="The Broad Institute Genome Sequencing Center for Infectious Disease"/>
            <person name="Wu L."/>
            <person name="Ma J."/>
        </authorList>
    </citation>
    <scope>NUCLEOTIDE SEQUENCE [LARGE SCALE GENOMIC DNA]</scope>
    <source>
        <strain evidence="9 10">JCM 13004</strain>
    </source>
</reference>
<evidence type="ECO:0000256" key="4">
    <source>
        <dbReference type="ARBA" id="ARBA00013208"/>
    </source>
</evidence>
<comment type="subcellular location">
    <subcellularLocation>
        <location evidence="2">Cell membrane</location>
        <topology evidence="2">Single-pass type II membrane protein</topology>
    </subcellularLocation>
    <subcellularLocation>
        <location evidence="6">Membrane</location>
        <topology evidence="6">Single-pass type II membrane protein</topology>
    </subcellularLocation>
</comment>
<evidence type="ECO:0000256" key="3">
    <source>
        <dbReference type="ARBA" id="ARBA00009370"/>
    </source>
</evidence>
<dbReference type="EMBL" id="BAAALF010000049">
    <property type="protein sequence ID" value="GAA1239530.1"/>
    <property type="molecule type" value="Genomic_DNA"/>
</dbReference>
<comment type="catalytic activity">
    <reaction evidence="1 6">
        <text>Cleavage of hydrophobic, N-terminal signal or leader sequences from secreted and periplasmic proteins.</text>
        <dbReference type="EC" id="3.4.21.89"/>
    </reaction>
</comment>
<feature type="region of interest" description="Disordered" evidence="7">
    <location>
        <begin position="1"/>
        <end position="67"/>
    </location>
</feature>
<keyword evidence="6" id="KW-0472">Membrane</keyword>
<proteinExistence type="inferred from homology"/>
<dbReference type="PROSITE" id="PS00760">
    <property type="entry name" value="SPASE_I_2"/>
    <property type="match status" value="1"/>
</dbReference>
<name>A0ABN1W841_9ACTN</name>
<evidence type="ECO:0000256" key="7">
    <source>
        <dbReference type="SAM" id="MobiDB-lite"/>
    </source>
</evidence>
<dbReference type="PANTHER" id="PTHR43390:SF1">
    <property type="entry name" value="CHLOROPLAST PROCESSING PEPTIDASE"/>
    <property type="match status" value="1"/>
</dbReference>
<dbReference type="InterPro" id="IPR000223">
    <property type="entry name" value="Pept_S26A_signal_pept_1"/>
</dbReference>
<evidence type="ECO:0000256" key="1">
    <source>
        <dbReference type="ARBA" id="ARBA00000677"/>
    </source>
</evidence>
<dbReference type="InterPro" id="IPR019757">
    <property type="entry name" value="Pept_S26A_signal_pept_1_Lys-AS"/>
</dbReference>
<dbReference type="NCBIfam" id="TIGR02227">
    <property type="entry name" value="sigpep_I_bact"/>
    <property type="match status" value="1"/>
</dbReference>
<dbReference type="Proteomes" id="UP001500037">
    <property type="component" value="Unassembled WGS sequence"/>
</dbReference>
<dbReference type="Gene3D" id="2.10.109.10">
    <property type="entry name" value="Umud Fragment, subunit A"/>
    <property type="match status" value="1"/>
</dbReference>
<dbReference type="InterPro" id="IPR019533">
    <property type="entry name" value="Peptidase_S26"/>
</dbReference>
<dbReference type="InterPro" id="IPR019758">
    <property type="entry name" value="Pept_S26A_signal_pept_1_CS"/>
</dbReference>
<organism evidence="9 10">
    <name type="scientific">Kitasatospora nipponensis</name>
    <dbReference type="NCBI Taxonomy" id="258049"/>
    <lineage>
        <taxon>Bacteria</taxon>
        <taxon>Bacillati</taxon>
        <taxon>Actinomycetota</taxon>
        <taxon>Actinomycetes</taxon>
        <taxon>Kitasatosporales</taxon>
        <taxon>Streptomycetaceae</taxon>
        <taxon>Kitasatospora</taxon>
    </lineage>
</organism>
<comment type="caution">
    <text evidence="9">The sequence shown here is derived from an EMBL/GenBank/DDBJ whole genome shotgun (WGS) entry which is preliminary data.</text>
</comment>
<feature type="transmembrane region" description="Helical" evidence="6">
    <location>
        <begin position="77"/>
        <end position="97"/>
    </location>
</feature>
<dbReference type="PROSITE" id="PS00761">
    <property type="entry name" value="SPASE_I_3"/>
    <property type="match status" value="1"/>
</dbReference>
<feature type="compositionally biased region" description="Pro residues" evidence="7">
    <location>
        <begin position="49"/>
        <end position="59"/>
    </location>
</feature>
<protein>
    <recommendedName>
        <fullName evidence="4 6">Signal peptidase I</fullName>
        <ecNumber evidence="4 6">3.4.21.89</ecNumber>
    </recommendedName>
</protein>
<keyword evidence="6" id="KW-1133">Transmembrane helix</keyword>
<accession>A0ABN1W841</accession>
<gene>
    <name evidence="9" type="ORF">GCM10009665_32740</name>
</gene>
<dbReference type="SUPFAM" id="SSF51306">
    <property type="entry name" value="LexA/Signal peptidase"/>
    <property type="match status" value="1"/>
</dbReference>
<evidence type="ECO:0000256" key="2">
    <source>
        <dbReference type="ARBA" id="ARBA00004401"/>
    </source>
</evidence>
<keyword evidence="5 6" id="KW-0378">Hydrolase</keyword>
<feature type="domain" description="Peptidase S26" evidence="8">
    <location>
        <begin position="73"/>
        <end position="263"/>
    </location>
</feature>
<evidence type="ECO:0000313" key="9">
    <source>
        <dbReference type="EMBL" id="GAA1239530.1"/>
    </source>
</evidence>